<dbReference type="AlphaFoldDB" id="F5YG77"/>
<dbReference type="Pfam" id="PF04014">
    <property type="entry name" value="MazE_antitoxin"/>
    <property type="match status" value="1"/>
</dbReference>
<organism evidence="3 4">
    <name type="scientific">Leadbettera azotonutricia (strain ATCC BAA-888 / DSM 13862 / ZAS-9)</name>
    <name type="common">Treponema azotonutricium</name>
    <dbReference type="NCBI Taxonomy" id="545695"/>
    <lineage>
        <taxon>Bacteria</taxon>
        <taxon>Pseudomonadati</taxon>
        <taxon>Spirochaetota</taxon>
        <taxon>Spirochaetia</taxon>
        <taxon>Spirochaetales</taxon>
        <taxon>Breznakiellaceae</taxon>
        <taxon>Leadbettera</taxon>
    </lineage>
</organism>
<dbReference type="PROSITE" id="PS51740">
    <property type="entry name" value="SPOVT_ABRB"/>
    <property type="match status" value="1"/>
</dbReference>
<dbReference type="GO" id="GO:0003677">
    <property type="term" value="F:DNA binding"/>
    <property type="evidence" value="ECO:0007669"/>
    <property type="project" value="UniProtKB-UniRule"/>
</dbReference>
<dbReference type="SUPFAM" id="SSF89447">
    <property type="entry name" value="AbrB/MazE/MraZ-like"/>
    <property type="match status" value="1"/>
</dbReference>
<evidence type="ECO:0000259" key="2">
    <source>
        <dbReference type="PROSITE" id="PS51740"/>
    </source>
</evidence>
<sequence>MSEVMVVSTKGQITLPARVRTQFGIKSGDRIVGEYLNDGFVIRKPRDFSSLQGSLSGGKMPDDEEDLLTREAGKRMIERR</sequence>
<name>F5YG77_LEAAZ</name>
<protein>
    <submittedName>
        <fullName evidence="3">Conserved domain protein</fullName>
    </submittedName>
</protein>
<dbReference type="RefSeq" id="WP_015711918.1">
    <property type="nucleotide sequence ID" value="NC_015577.1"/>
</dbReference>
<dbReference type="EMBL" id="CP001841">
    <property type="protein sequence ID" value="AEF80976.1"/>
    <property type="molecule type" value="Genomic_DNA"/>
</dbReference>
<dbReference type="InterPro" id="IPR037914">
    <property type="entry name" value="SpoVT-AbrB_sf"/>
</dbReference>
<dbReference type="InParanoid" id="F5YG77"/>
<gene>
    <name evidence="3" type="ordered locus">TREAZ_3665</name>
</gene>
<proteinExistence type="predicted"/>
<keyword evidence="1" id="KW-0238">DNA-binding</keyword>
<evidence type="ECO:0000313" key="3">
    <source>
        <dbReference type="EMBL" id="AEF80976.1"/>
    </source>
</evidence>
<evidence type="ECO:0000256" key="1">
    <source>
        <dbReference type="PROSITE-ProRule" id="PRU01076"/>
    </source>
</evidence>
<dbReference type="Proteomes" id="UP000009222">
    <property type="component" value="Chromosome"/>
</dbReference>
<reference evidence="3 4" key="2">
    <citation type="journal article" date="2011" name="ISME J.">
        <title>RNA-seq reveals cooperative metabolic interactions between two termite-gut spirochete species in co-culture.</title>
        <authorList>
            <person name="Rosenthal A.Z."/>
            <person name="Matson E.G."/>
            <person name="Eldar A."/>
            <person name="Leadbetter J.R."/>
        </authorList>
    </citation>
    <scope>NUCLEOTIDE SEQUENCE [LARGE SCALE GENOMIC DNA]</scope>
    <source>
        <strain evidence="4">ATCC BAA-888 / DSM 13862 / ZAS-9</strain>
    </source>
</reference>
<dbReference type="KEGG" id="taz:TREAZ_3665"/>
<reference evidence="4" key="1">
    <citation type="submission" date="2009-12" db="EMBL/GenBank/DDBJ databases">
        <title>Complete sequence of Treponema azotonutricium strain ZAS-9.</title>
        <authorList>
            <person name="Tetu S.G."/>
            <person name="Matson E."/>
            <person name="Ren Q."/>
            <person name="Seshadri R."/>
            <person name="Elbourne L."/>
            <person name="Hassan K.A."/>
            <person name="Durkin A."/>
            <person name="Radune D."/>
            <person name="Mohamoud Y."/>
            <person name="Shay R."/>
            <person name="Jin S."/>
            <person name="Zhang X."/>
            <person name="Lucey K."/>
            <person name="Ballor N.R."/>
            <person name="Ottesen E."/>
            <person name="Rosenthal R."/>
            <person name="Allen A."/>
            <person name="Leadbetter J.R."/>
            <person name="Paulsen I.T."/>
        </authorList>
    </citation>
    <scope>NUCLEOTIDE SEQUENCE [LARGE SCALE GENOMIC DNA]</scope>
    <source>
        <strain evidence="4">ATCC BAA-888 / DSM 13862 / ZAS-9</strain>
    </source>
</reference>
<dbReference type="InterPro" id="IPR007159">
    <property type="entry name" value="SpoVT-AbrB_dom"/>
</dbReference>
<dbReference type="HOGENOM" id="CLU_2588667_0_0_12"/>
<dbReference type="SMART" id="SM00966">
    <property type="entry name" value="SpoVT_AbrB"/>
    <property type="match status" value="1"/>
</dbReference>
<dbReference type="NCBIfam" id="TIGR01439">
    <property type="entry name" value="lp_hng_hel_AbrB"/>
    <property type="match status" value="1"/>
</dbReference>
<dbReference type="Gene3D" id="2.10.260.10">
    <property type="match status" value="1"/>
</dbReference>
<evidence type="ECO:0000313" key="4">
    <source>
        <dbReference type="Proteomes" id="UP000009222"/>
    </source>
</evidence>
<dbReference type="OrthoDB" id="9812495at2"/>
<dbReference type="STRING" id="545695.TREAZ_3665"/>
<keyword evidence="4" id="KW-1185">Reference proteome</keyword>
<accession>F5YG77</accession>
<feature type="domain" description="SpoVT-AbrB" evidence="2">
    <location>
        <begin position="2"/>
        <end position="47"/>
    </location>
</feature>